<comment type="caution">
    <text evidence="1">The sequence shown here is derived from an EMBL/GenBank/DDBJ whole genome shotgun (WGS) entry which is preliminary data.</text>
</comment>
<dbReference type="AlphaFoldDB" id="A0A644U608"/>
<proteinExistence type="predicted"/>
<gene>
    <name evidence="1" type="ORF">SDC9_20182</name>
    <name evidence="2" type="ORF">SDC9_20243</name>
</gene>
<reference evidence="1" key="1">
    <citation type="submission" date="2019-08" db="EMBL/GenBank/DDBJ databases">
        <authorList>
            <person name="Kucharzyk K."/>
            <person name="Murdoch R.W."/>
            <person name="Higgins S."/>
            <person name="Loffler F."/>
        </authorList>
    </citation>
    <scope>NUCLEOTIDE SEQUENCE</scope>
</reference>
<evidence type="ECO:0000313" key="1">
    <source>
        <dbReference type="EMBL" id="MPL74371.1"/>
    </source>
</evidence>
<organism evidence="1">
    <name type="scientific">bioreactor metagenome</name>
    <dbReference type="NCBI Taxonomy" id="1076179"/>
    <lineage>
        <taxon>unclassified sequences</taxon>
        <taxon>metagenomes</taxon>
        <taxon>ecological metagenomes</taxon>
    </lineage>
</organism>
<sequence length="125" mass="14473">MELKEFTSNRVSRFTQPSISLYRSNGEVRFSPQLVEKLNIQPDSWIQFFQDVYNPNDWYMKVNCSRGFKITVKGNDKRLSITSKALVMAIISSLNIKPEFKPVIPVSTERDLTNDTYALITSTMR</sequence>
<protein>
    <submittedName>
        <fullName evidence="1">Uncharacterized protein</fullName>
    </submittedName>
</protein>
<dbReference type="EMBL" id="VSSQ01000080">
    <property type="protein sequence ID" value="MPL74432.1"/>
    <property type="molecule type" value="Genomic_DNA"/>
</dbReference>
<accession>A0A644U608</accession>
<dbReference type="EMBL" id="VSSQ01000080">
    <property type="protein sequence ID" value="MPL74371.1"/>
    <property type="molecule type" value="Genomic_DNA"/>
</dbReference>
<evidence type="ECO:0000313" key="2">
    <source>
        <dbReference type="EMBL" id="MPL74432.1"/>
    </source>
</evidence>
<name>A0A644U608_9ZZZZ</name>